<dbReference type="PANTHER" id="PTHR35007:SF1">
    <property type="entry name" value="PILUS ASSEMBLY PROTEIN"/>
    <property type="match status" value="1"/>
</dbReference>
<evidence type="ECO:0000313" key="9">
    <source>
        <dbReference type="Proteomes" id="UP000095544"/>
    </source>
</evidence>
<dbReference type="STRING" id="39482.ERS852491_03441"/>
<proteinExistence type="predicted"/>
<dbReference type="RefSeq" id="WP_154253282.1">
    <property type="nucleotide sequence ID" value="NZ_CYZU01000037.1"/>
</dbReference>
<keyword evidence="4 6" id="KW-1133">Transmembrane helix</keyword>
<keyword evidence="5 6" id="KW-0472">Membrane</keyword>
<evidence type="ECO:0000256" key="5">
    <source>
        <dbReference type="ARBA" id="ARBA00023136"/>
    </source>
</evidence>
<organism evidence="8 9">
    <name type="scientific">Faecalicatena contorta</name>
    <dbReference type="NCBI Taxonomy" id="39482"/>
    <lineage>
        <taxon>Bacteria</taxon>
        <taxon>Bacillati</taxon>
        <taxon>Bacillota</taxon>
        <taxon>Clostridia</taxon>
        <taxon>Lachnospirales</taxon>
        <taxon>Lachnospiraceae</taxon>
        <taxon>Faecalicatena</taxon>
    </lineage>
</organism>
<feature type="transmembrane region" description="Helical" evidence="6">
    <location>
        <begin position="6"/>
        <end position="26"/>
    </location>
</feature>
<evidence type="ECO:0000256" key="3">
    <source>
        <dbReference type="ARBA" id="ARBA00022692"/>
    </source>
</evidence>
<protein>
    <submittedName>
        <fullName evidence="8">Flp pilus assembly protein TadB</fullName>
    </submittedName>
</protein>
<sequence>MTAYLFYDTWIAALALVPSLYVYLLYWKARQCRKKEQEFREQFRVSIQTMASALNVGYSVENAVRETARDLKPLFRKDSRIRKEFERMIHQLDMNQPVEQVMNDLAARVSQEDVENFVTVFAAAKRTGGDSIAILKSAVRDISDKIEAEKEIQTLLASKKLEFQVMCIIPFGILFYMRLAFPDFMKVLYGNLAGAALMTGCLLIYAAAYRMGEKLVDIEV</sequence>
<dbReference type="PANTHER" id="PTHR35007">
    <property type="entry name" value="INTEGRAL MEMBRANE PROTEIN-RELATED"/>
    <property type="match status" value="1"/>
</dbReference>
<evidence type="ECO:0000256" key="2">
    <source>
        <dbReference type="ARBA" id="ARBA00022475"/>
    </source>
</evidence>
<dbReference type="GO" id="GO:0005886">
    <property type="term" value="C:plasma membrane"/>
    <property type="evidence" value="ECO:0007669"/>
    <property type="project" value="UniProtKB-SubCell"/>
</dbReference>
<evidence type="ECO:0000313" key="8">
    <source>
        <dbReference type="EMBL" id="CUO82992.1"/>
    </source>
</evidence>
<feature type="domain" description="Type II secretion system protein GspF" evidence="7">
    <location>
        <begin position="47"/>
        <end position="177"/>
    </location>
</feature>
<evidence type="ECO:0000256" key="6">
    <source>
        <dbReference type="SAM" id="Phobius"/>
    </source>
</evidence>
<keyword evidence="3 6" id="KW-0812">Transmembrane</keyword>
<dbReference type="Pfam" id="PF00482">
    <property type="entry name" value="T2SSF"/>
    <property type="match status" value="1"/>
</dbReference>
<feature type="transmembrane region" description="Helical" evidence="6">
    <location>
        <begin position="187"/>
        <end position="208"/>
    </location>
</feature>
<keyword evidence="2" id="KW-1003">Cell membrane</keyword>
<evidence type="ECO:0000256" key="1">
    <source>
        <dbReference type="ARBA" id="ARBA00004651"/>
    </source>
</evidence>
<gene>
    <name evidence="8" type="ORF">ERS852491_03441</name>
</gene>
<comment type="subcellular location">
    <subcellularLocation>
        <location evidence="1">Cell membrane</location>
        <topology evidence="1">Multi-pass membrane protein</topology>
    </subcellularLocation>
</comment>
<dbReference type="AlphaFoldDB" id="A0A174I736"/>
<dbReference type="InterPro" id="IPR018076">
    <property type="entry name" value="T2SS_GspF_dom"/>
</dbReference>
<name>A0A174I736_9FIRM</name>
<accession>A0A174I736</accession>
<dbReference type="EMBL" id="CYZU01000037">
    <property type="protein sequence ID" value="CUO82992.1"/>
    <property type="molecule type" value="Genomic_DNA"/>
</dbReference>
<evidence type="ECO:0000259" key="7">
    <source>
        <dbReference type="Pfam" id="PF00482"/>
    </source>
</evidence>
<dbReference type="Proteomes" id="UP000095544">
    <property type="component" value="Unassembled WGS sequence"/>
</dbReference>
<reference evidence="8 9" key="1">
    <citation type="submission" date="2015-09" db="EMBL/GenBank/DDBJ databases">
        <authorList>
            <consortium name="Pathogen Informatics"/>
        </authorList>
    </citation>
    <scope>NUCLEOTIDE SEQUENCE [LARGE SCALE GENOMIC DNA]</scope>
    <source>
        <strain evidence="8 9">2789STDY5834876</strain>
    </source>
</reference>
<evidence type="ECO:0000256" key="4">
    <source>
        <dbReference type="ARBA" id="ARBA00022989"/>
    </source>
</evidence>